<keyword evidence="5 9" id="KW-0479">Metal-binding</keyword>
<dbReference type="GO" id="GO:0006107">
    <property type="term" value="P:oxaloacetate metabolic process"/>
    <property type="evidence" value="ECO:0007669"/>
    <property type="project" value="UniProtKB-ARBA"/>
</dbReference>
<protein>
    <submittedName>
        <fullName evidence="12">AflN/verA/monooxygenase</fullName>
    </submittedName>
</protein>
<dbReference type="GO" id="GO:0020037">
    <property type="term" value="F:heme binding"/>
    <property type="evidence" value="ECO:0007669"/>
    <property type="project" value="InterPro"/>
</dbReference>
<dbReference type="SUPFAM" id="SSF53474">
    <property type="entry name" value="alpha/beta-Hydrolases"/>
    <property type="match status" value="1"/>
</dbReference>
<name>A0A010R898_9PEZI</name>
<dbReference type="GO" id="GO:0004497">
    <property type="term" value="F:monooxygenase activity"/>
    <property type="evidence" value="ECO:0007669"/>
    <property type="project" value="UniProtKB-KW"/>
</dbReference>
<dbReference type="GO" id="GO:0005506">
    <property type="term" value="F:iron ion binding"/>
    <property type="evidence" value="ECO:0007669"/>
    <property type="project" value="InterPro"/>
</dbReference>
<evidence type="ECO:0000256" key="7">
    <source>
        <dbReference type="ARBA" id="ARBA00023004"/>
    </source>
</evidence>
<keyword evidence="8 12" id="KW-0503">Monooxygenase</keyword>
<evidence type="ECO:0000256" key="3">
    <source>
        <dbReference type="ARBA" id="ARBA00010617"/>
    </source>
</evidence>
<dbReference type="GO" id="GO:0018773">
    <property type="term" value="F:acetylpyruvate hydrolase activity"/>
    <property type="evidence" value="ECO:0007669"/>
    <property type="project" value="TreeGrafter"/>
</dbReference>
<evidence type="ECO:0000259" key="10">
    <source>
        <dbReference type="Pfam" id="PF01557"/>
    </source>
</evidence>
<evidence type="ECO:0000256" key="5">
    <source>
        <dbReference type="ARBA" id="ARBA00022723"/>
    </source>
</evidence>
<feature type="domain" description="AB hydrolase-1" evidence="11">
    <location>
        <begin position="353"/>
        <end position="584"/>
    </location>
</feature>
<dbReference type="InterPro" id="IPR011234">
    <property type="entry name" value="Fumarylacetoacetase-like_C"/>
</dbReference>
<dbReference type="Gene3D" id="1.10.630.10">
    <property type="entry name" value="Cytochrome P450"/>
    <property type="match status" value="1"/>
</dbReference>
<dbReference type="InterPro" id="IPR000073">
    <property type="entry name" value="AB_hydrolase_1"/>
</dbReference>
<comment type="similarity">
    <text evidence="3">Belongs to the cytochrome P450 family.</text>
</comment>
<dbReference type="Gene3D" id="3.90.850.10">
    <property type="entry name" value="Fumarylacetoacetase-like, C-terminal domain"/>
    <property type="match status" value="1"/>
</dbReference>
<keyword evidence="13" id="KW-1185">Reference proteome</keyword>
<evidence type="ECO:0000256" key="8">
    <source>
        <dbReference type="ARBA" id="ARBA00023033"/>
    </source>
</evidence>
<dbReference type="Gene3D" id="3.40.50.1820">
    <property type="entry name" value="alpha/beta hydrolase"/>
    <property type="match status" value="1"/>
</dbReference>
<proteinExistence type="inferred from homology"/>
<evidence type="ECO:0000256" key="4">
    <source>
        <dbReference type="ARBA" id="ARBA00022617"/>
    </source>
</evidence>
<dbReference type="KEGG" id="cfj:CFIO01_09787"/>
<reference evidence="12 13" key="1">
    <citation type="submission" date="2014-02" db="EMBL/GenBank/DDBJ databases">
        <title>The genome sequence of Colletotrichum fioriniae PJ7.</title>
        <authorList>
            <person name="Baroncelli R."/>
            <person name="Thon M.R."/>
        </authorList>
    </citation>
    <scope>NUCLEOTIDE SEQUENCE [LARGE SCALE GENOMIC DNA]</scope>
    <source>
        <strain evidence="12 13">PJ7</strain>
    </source>
</reference>
<dbReference type="PANTHER" id="PTHR11820">
    <property type="entry name" value="ACYLPYRUVASE"/>
    <property type="match status" value="1"/>
</dbReference>
<dbReference type="GO" id="GO:0050163">
    <property type="term" value="F:oxaloacetate tautomerase activity"/>
    <property type="evidence" value="ECO:0007669"/>
    <property type="project" value="UniProtKB-ARBA"/>
</dbReference>
<evidence type="ECO:0000256" key="6">
    <source>
        <dbReference type="ARBA" id="ARBA00023002"/>
    </source>
</evidence>
<gene>
    <name evidence="12" type="ORF">CFIO01_09787</name>
</gene>
<evidence type="ECO:0000313" key="13">
    <source>
        <dbReference type="Proteomes" id="UP000020467"/>
    </source>
</evidence>
<dbReference type="InterPro" id="IPR002401">
    <property type="entry name" value="Cyt_P450_E_grp-I"/>
</dbReference>
<dbReference type="GO" id="GO:0009403">
    <property type="term" value="P:toxin biosynthetic process"/>
    <property type="evidence" value="ECO:0007669"/>
    <property type="project" value="UniProtKB-ARBA"/>
</dbReference>
<comment type="caution">
    <text evidence="12">The sequence shown here is derived from an EMBL/GenBank/DDBJ whole genome shotgun (WGS) entry which is preliminary data.</text>
</comment>
<dbReference type="AlphaFoldDB" id="A0A010R898"/>
<feature type="binding site" description="axial binding residue" evidence="9">
    <location>
        <position position="1041"/>
    </location>
    <ligand>
        <name>heme</name>
        <dbReference type="ChEBI" id="CHEBI:30413"/>
    </ligand>
    <ligandPart>
        <name>Fe</name>
        <dbReference type="ChEBI" id="CHEBI:18248"/>
    </ligandPart>
</feature>
<dbReference type="EMBL" id="JARH01000845">
    <property type="protein sequence ID" value="EXF76421.1"/>
    <property type="molecule type" value="Genomic_DNA"/>
</dbReference>
<keyword evidence="4 9" id="KW-0349">Heme</keyword>
<dbReference type="Pfam" id="PF12697">
    <property type="entry name" value="Abhydrolase_6"/>
    <property type="match status" value="1"/>
</dbReference>
<dbReference type="InterPro" id="IPR036663">
    <property type="entry name" value="Fumarylacetoacetase_C_sf"/>
</dbReference>
<dbReference type="PRINTS" id="PR00463">
    <property type="entry name" value="EP450I"/>
</dbReference>
<evidence type="ECO:0000256" key="1">
    <source>
        <dbReference type="ARBA" id="ARBA00001971"/>
    </source>
</evidence>
<accession>A0A010R898</accession>
<dbReference type="GO" id="GO:0016705">
    <property type="term" value="F:oxidoreductase activity, acting on paired donors, with incorporation or reduction of molecular oxygen"/>
    <property type="evidence" value="ECO:0007669"/>
    <property type="project" value="InterPro"/>
</dbReference>
<dbReference type="FunFam" id="3.90.850.10:FF:000002">
    <property type="entry name" value="2-hydroxyhepta-2,4-diene-1,7-dioate isomerase"/>
    <property type="match status" value="1"/>
</dbReference>
<sequence length="1113" mass="122745">MSKTVKHPISFVAFQQQGVNSPRIGHLDTESQNILPLSFISGKAVENLYQVIIAGEHTYLAAGPVLRVQDVKLLPPISGRDVLAVGKNYMEHAKEFNSSGYDSSDKVDLPSHPVIFTKRATSIIAHGEELQIHKGFTESADYEGEIGVIISKPGYKIQENEAWSCVWGYTIINDVTARERQRDHKQFYIGKSADTFCPMGPIAVRKEDLPDWGRSLRLQTHVNGELRQDATAKDLIFSIPHLLSTLSAGQTLQPGDVIATGTPAGVGIGKAPPVFLKPGDELAVTIAGLGTLRNRVADHSKMNPTELKIQEQSMNLFRLDNSEKSKQAQFGLNRNIGRFGAGYQRLGVGKDTIILIHGLGGTKDYWLPLITTLELGNSASIHFYDFAGHGLTPTHPLETITVDSLTQDLSGVFSLSEADSGKSPATLIAHSFGCLIAINYALAYPGHVKKLILFGPPPLPLPSSIKDELINSAALARTQGLSGIIEDVVATQVSGHTKKTNPLAVAAVRLSLAGQDPEAYAKACSAFASVDAIDLKYLDTETLLITGQDDPVSSPAVVDEYVQNINGSRKVVLPNVGHWHVFEDFASFYAARQTIWRMQEAGLPMPAYSSLGGHFPLIKRIMGTLPSDSIIHNIMWKISEDYYNGIFYLSLWPFSGTMMVLADADAASQLDSLALGKGLDIIDPIEKVTGGKSLLTMKGDEWKHWRRLFNPGFSPGYMMGLTSAIADEVGIFRQKLLDKCATGQSEVFLLEDLTLKMTFDIIGSVVLDTRLGHQTQDHPLAAALRKQIEWTSFREPLNPLERYLTIRPLVLWLNGKKLDQYLSAEIDKRLAERSESLSNSNDTTRSKSIASLFIDDYLEELGEENLGKREHANTTQKIKHIITPQVRLFLFAGHDTTSSTLLYCYYLLSQNPEIVSRIIAEHDEVFGADPSQVQEKIHKDPQLLNMIPYTVAFIKEVLRIFAPAGAMRQGRSDVQIVDADGRVLPTEGCNVWTLVQAIHHNPKYWKDPDACIPERWLVGPGDPLYPHKGAWRPFEWGPRNCIGQTLAMLELRVALAMTMREFVIKPAYEDWDKLHPKSGIRSFKGNRAYQAVKGGGGAHPADGFPVKIGLRSC</sequence>
<dbReference type="SUPFAM" id="SSF56529">
    <property type="entry name" value="FAH"/>
    <property type="match status" value="1"/>
</dbReference>
<dbReference type="OrthoDB" id="194468at2759"/>
<evidence type="ECO:0000259" key="11">
    <source>
        <dbReference type="Pfam" id="PF12697"/>
    </source>
</evidence>
<feature type="domain" description="Fumarylacetoacetase-like C-terminal" evidence="10">
    <location>
        <begin position="82"/>
        <end position="296"/>
    </location>
</feature>
<dbReference type="eggNOG" id="KOG1535">
    <property type="taxonomic scope" value="Eukaryota"/>
</dbReference>
<evidence type="ECO:0000256" key="9">
    <source>
        <dbReference type="PIRSR" id="PIRSR602401-1"/>
    </source>
</evidence>
<dbReference type="CDD" id="cd11051">
    <property type="entry name" value="CYP59-like"/>
    <property type="match status" value="1"/>
</dbReference>
<organism evidence="12 13">
    <name type="scientific">Colletotrichum fioriniae PJ7</name>
    <dbReference type="NCBI Taxonomy" id="1445577"/>
    <lineage>
        <taxon>Eukaryota</taxon>
        <taxon>Fungi</taxon>
        <taxon>Dikarya</taxon>
        <taxon>Ascomycota</taxon>
        <taxon>Pezizomycotina</taxon>
        <taxon>Sordariomycetes</taxon>
        <taxon>Hypocreomycetidae</taxon>
        <taxon>Glomerellales</taxon>
        <taxon>Glomerellaceae</taxon>
        <taxon>Colletotrichum</taxon>
        <taxon>Colletotrichum acutatum species complex</taxon>
    </lineage>
</organism>
<dbReference type="STRING" id="1445577.A0A010R898"/>
<dbReference type="FunFam" id="1.10.630.10:FF:000088">
    <property type="entry name" value="Cytochrome P450 monooxygenase"/>
    <property type="match status" value="1"/>
</dbReference>
<dbReference type="Pfam" id="PF01557">
    <property type="entry name" value="FAA_hydrolase"/>
    <property type="match status" value="1"/>
</dbReference>
<dbReference type="Pfam" id="PF00067">
    <property type="entry name" value="p450"/>
    <property type="match status" value="1"/>
</dbReference>
<dbReference type="InterPro" id="IPR029058">
    <property type="entry name" value="AB_hydrolase_fold"/>
</dbReference>
<keyword evidence="7 9" id="KW-0408">Iron</keyword>
<dbReference type="InterPro" id="IPR001128">
    <property type="entry name" value="Cyt_P450"/>
</dbReference>
<comment type="cofactor">
    <cofactor evidence="1 9">
        <name>heme</name>
        <dbReference type="ChEBI" id="CHEBI:30413"/>
    </cofactor>
</comment>
<dbReference type="InterPro" id="IPR036396">
    <property type="entry name" value="Cyt_P450_sf"/>
</dbReference>
<evidence type="ECO:0000256" key="2">
    <source>
        <dbReference type="ARBA" id="ARBA00010211"/>
    </source>
</evidence>
<dbReference type="PRINTS" id="PR00385">
    <property type="entry name" value="P450"/>
</dbReference>
<dbReference type="eggNOG" id="KOG0157">
    <property type="taxonomic scope" value="Eukaryota"/>
</dbReference>
<dbReference type="HOGENOM" id="CLU_281440_0_0_1"/>
<comment type="similarity">
    <text evidence="2">Belongs to the FAH family.</text>
</comment>
<dbReference type="PANTHER" id="PTHR11820:SF7">
    <property type="entry name" value="ACYLPYRUVASE FAHD1, MITOCHONDRIAL"/>
    <property type="match status" value="1"/>
</dbReference>
<keyword evidence="6" id="KW-0560">Oxidoreductase</keyword>
<dbReference type="Proteomes" id="UP000020467">
    <property type="component" value="Unassembled WGS sequence"/>
</dbReference>
<dbReference type="SUPFAM" id="SSF48264">
    <property type="entry name" value="Cytochrome P450"/>
    <property type="match status" value="1"/>
</dbReference>
<evidence type="ECO:0000313" key="12">
    <source>
        <dbReference type="EMBL" id="EXF76421.1"/>
    </source>
</evidence>